<evidence type="ECO:0000313" key="3">
    <source>
        <dbReference type="Proteomes" id="UP000595254"/>
    </source>
</evidence>
<feature type="signal peptide" evidence="1">
    <location>
        <begin position="1"/>
        <end position="25"/>
    </location>
</feature>
<evidence type="ECO:0000313" key="2">
    <source>
        <dbReference type="EMBL" id="QQT00516.1"/>
    </source>
</evidence>
<keyword evidence="1" id="KW-0732">Signal</keyword>
<dbReference type="Proteomes" id="UP000595254">
    <property type="component" value="Chromosome"/>
</dbReference>
<keyword evidence="3" id="KW-1185">Reference proteome</keyword>
<dbReference type="KEGG" id="ppsr:I6J18_00755"/>
<accession>A0A974NM88</accession>
<gene>
    <name evidence="2" type="ORF">I6J18_00755</name>
</gene>
<sequence>MKKRVILSMVATLALSFSLALNVQASVGKITKSENVNSGLISINISGEGENTRPH</sequence>
<dbReference type="EMBL" id="CP068053">
    <property type="protein sequence ID" value="QQT00516.1"/>
    <property type="molecule type" value="Genomic_DNA"/>
</dbReference>
<feature type="chain" id="PRO_5037352728" evidence="1">
    <location>
        <begin position="26"/>
        <end position="55"/>
    </location>
</feature>
<dbReference type="RefSeq" id="WP_161629165.1">
    <property type="nucleotide sequence ID" value="NZ_CP068053.1"/>
</dbReference>
<proteinExistence type="predicted"/>
<protein>
    <submittedName>
        <fullName evidence="2">Uncharacterized protein</fullName>
    </submittedName>
</protein>
<dbReference type="AlphaFoldDB" id="A0A974NM88"/>
<evidence type="ECO:0000256" key="1">
    <source>
        <dbReference type="SAM" id="SignalP"/>
    </source>
</evidence>
<reference evidence="2 3" key="1">
    <citation type="submission" date="2021-01" db="EMBL/GenBank/DDBJ databases">
        <title>FDA dAtabase for Regulatory Grade micrObial Sequences (FDA-ARGOS): Supporting development and validation of Infectious Disease Dx tests.</title>
        <authorList>
            <person name="Nelson B."/>
            <person name="Plummer A."/>
            <person name="Tallon L."/>
            <person name="Sadzewicz L."/>
            <person name="Zhao X."/>
            <person name="Boylan J."/>
            <person name="Ott S."/>
            <person name="Bowen H."/>
            <person name="Vavikolanu K."/>
            <person name="Mehta A."/>
            <person name="Aluvathingal J."/>
            <person name="Nadendla S."/>
            <person name="Myers T."/>
            <person name="Yan Y."/>
            <person name="Sichtig H."/>
        </authorList>
    </citation>
    <scope>NUCLEOTIDE SEQUENCE [LARGE SCALE GENOMIC DNA]</scope>
    <source>
        <strain evidence="2 3">FDAARGOS_1161</strain>
    </source>
</reference>
<name>A0A974NM88_PERPY</name>
<organism evidence="2 3">
    <name type="scientific">Peribacillus psychrosaccharolyticus</name>
    <name type="common">Bacillus psychrosaccharolyticus</name>
    <dbReference type="NCBI Taxonomy" id="1407"/>
    <lineage>
        <taxon>Bacteria</taxon>
        <taxon>Bacillati</taxon>
        <taxon>Bacillota</taxon>
        <taxon>Bacilli</taxon>
        <taxon>Bacillales</taxon>
        <taxon>Bacillaceae</taxon>
        <taxon>Peribacillus</taxon>
    </lineage>
</organism>